<organism evidence="3 4">
    <name type="scientific">Arthrobacter gyeryongensis</name>
    <dbReference type="NCBI Taxonomy" id="1650592"/>
    <lineage>
        <taxon>Bacteria</taxon>
        <taxon>Bacillati</taxon>
        <taxon>Actinomycetota</taxon>
        <taxon>Actinomycetes</taxon>
        <taxon>Micrococcales</taxon>
        <taxon>Micrococcaceae</taxon>
        <taxon>Arthrobacter</taxon>
    </lineage>
</organism>
<evidence type="ECO:0000313" key="4">
    <source>
        <dbReference type="Proteomes" id="UP001500200"/>
    </source>
</evidence>
<dbReference type="Proteomes" id="UP001500200">
    <property type="component" value="Unassembled WGS sequence"/>
</dbReference>
<proteinExistence type="predicted"/>
<keyword evidence="1" id="KW-0812">Transmembrane</keyword>
<gene>
    <name evidence="3" type="ORF">GCM10023346_34270</name>
</gene>
<keyword evidence="1" id="KW-1133">Transmembrane helix</keyword>
<dbReference type="EMBL" id="BAABKK010000024">
    <property type="protein sequence ID" value="GAA5198046.1"/>
    <property type="molecule type" value="Genomic_DNA"/>
</dbReference>
<sequence length="172" mass="19112">MAGTDCERGRHFGHNIQRVRRVPLPGLYRFPSFTAMLLAMRSMAVLGPAGTTLVRTIAATRLMRPLMSPFFADPAAIPPAVFRGLGYDARPASFSAAASAAAHYDFNRWRGILCPVLAIRGDRDVFTPEPDLARLAVMVPHTRLVTIPHCGHFAHIEQPEKVQRLLDELWSR</sequence>
<feature type="domain" description="AB hydrolase-1" evidence="2">
    <location>
        <begin position="48"/>
        <end position="162"/>
    </location>
</feature>
<name>A0ABP9SKE1_9MICC</name>
<evidence type="ECO:0000256" key="1">
    <source>
        <dbReference type="SAM" id="Phobius"/>
    </source>
</evidence>
<evidence type="ECO:0000259" key="2">
    <source>
        <dbReference type="Pfam" id="PF12697"/>
    </source>
</evidence>
<dbReference type="Pfam" id="PF12697">
    <property type="entry name" value="Abhydrolase_6"/>
    <property type="match status" value="1"/>
</dbReference>
<dbReference type="InterPro" id="IPR000073">
    <property type="entry name" value="AB_hydrolase_1"/>
</dbReference>
<feature type="transmembrane region" description="Helical" evidence="1">
    <location>
        <begin position="33"/>
        <end position="54"/>
    </location>
</feature>
<accession>A0ABP9SKE1</accession>
<protein>
    <recommendedName>
        <fullName evidence="2">AB hydrolase-1 domain-containing protein</fullName>
    </recommendedName>
</protein>
<evidence type="ECO:0000313" key="3">
    <source>
        <dbReference type="EMBL" id="GAA5198046.1"/>
    </source>
</evidence>
<dbReference type="Gene3D" id="3.40.50.1820">
    <property type="entry name" value="alpha/beta hydrolase"/>
    <property type="match status" value="1"/>
</dbReference>
<reference evidence="4" key="1">
    <citation type="journal article" date="2019" name="Int. J. Syst. Evol. Microbiol.">
        <title>The Global Catalogue of Microorganisms (GCM) 10K type strain sequencing project: providing services to taxonomists for standard genome sequencing and annotation.</title>
        <authorList>
            <consortium name="The Broad Institute Genomics Platform"/>
            <consortium name="The Broad Institute Genome Sequencing Center for Infectious Disease"/>
            <person name="Wu L."/>
            <person name="Ma J."/>
        </authorList>
    </citation>
    <scope>NUCLEOTIDE SEQUENCE [LARGE SCALE GENOMIC DNA]</scope>
    <source>
        <strain evidence="4">JCM 18514</strain>
    </source>
</reference>
<dbReference type="InterPro" id="IPR029058">
    <property type="entry name" value="AB_hydrolase_fold"/>
</dbReference>
<comment type="caution">
    <text evidence="3">The sequence shown here is derived from an EMBL/GenBank/DDBJ whole genome shotgun (WGS) entry which is preliminary data.</text>
</comment>
<keyword evidence="4" id="KW-1185">Reference proteome</keyword>
<dbReference type="SUPFAM" id="SSF53474">
    <property type="entry name" value="alpha/beta-Hydrolases"/>
    <property type="match status" value="1"/>
</dbReference>
<keyword evidence="1" id="KW-0472">Membrane</keyword>